<evidence type="ECO:0000313" key="6">
    <source>
        <dbReference type="EMBL" id="WIM06587.1"/>
    </source>
</evidence>
<dbReference type="Proteomes" id="UP001234916">
    <property type="component" value="Chromosome"/>
</dbReference>
<dbReference type="InterPro" id="IPR052719">
    <property type="entry name" value="CvpA-like"/>
</dbReference>
<sequence length="163" mass="17057">MTAFDIAVLGVVAASLLLGLWRGVVSEILALAAWVAGFIAGRALAPDVAAMLGGLVADATLRYAAGFAAVFVGVLIVFSIGRLALALMLRAVGLGLVDRFFGAVFGIGRGALIAFIAVLLGGMTALPKETWWREAVLAPPLETAAIAARPWLPPEMARRIRYR</sequence>
<feature type="transmembrane region" description="Helical" evidence="5">
    <location>
        <begin position="6"/>
        <end position="24"/>
    </location>
</feature>
<dbReference type="PANTHER" id="PTHR36926:SF1">
    <property type="entry name" value="COLICIN V PRODUCTION PROTEIN"/>
    <property type="match status" value="1"/>
</dbReference>
<dbReference type="GO" id="GO:0009403">
    <property type="term" value="P:toxin biosynthetic process"/>
    <property type="evidence" value="ECO:0007669"/>
    <property type="project" value="InterPro"/>
</dbReference>
<keyword evidence="2 5" id="KW-0812">Transmembrane</keyword>
<evidence type="ECO:0000256" key="2">
    <source>
        <dbReference type="ARBA" id="ARBA00022692"/>
    </source>
</evidence>
<accession>A0AA49FNG9</accession>
<dbReference type="AlphaFoldDB" id="A0AA49FNG9"/>
<feature type="transmembrane region" description="Helical" evidence="5">
    <location>
        <begin position="63"/>
        <end position="88"/>
    </location>
</feature>
<dbReference type="InterPro" id="IPR003825">
    <property type="entry name" value="Colicin-V_CvpA"/>
</dbReference>
<protein>
    <submittedName>
        <fullName evidence="6">CvpA family protein</fullName>
    </submittedName>
</protein>
<evidence type="ECO:0000256" key="3">
    <source>
        <dbReference type="ARBA" id="ARBA00022989"/>
    </source>
</evidence>
<name>A0AA49FNG9_9PROT</name>
<feature type="transmembrane region" description="Helical" evidence="5">
    <location>
        <begin position="31"/>
        <end position="57"/>
    </location>
</feature>
<dbReference type="GO" id="GO:0016020">
    <property type="term" value="C:membrane"/>
    <property type="evidence" value="ECO:0007669"/>
    <property type="project" value="UniProtKB-SubCell"/>
</dbReference>
<evidence type="ECO:0000256" key="1">
    <source>
        <dbReference type="ARBA" id="ARBA00004141"/>
    </source>
</evidence>
<keyword evidence="4 5" id="KW-0472">Membrane</keyword>
<proteinExistence type="predicted"/>
<dbReference type="PANTHER" id="PTHR36926">
    <property type="entry name" value="COLICIN V PRODUCTION PROTEIN"/>
    <property type="match status" value="1"/>
</dbReference>
<keyword evidence="3 5" id="KW-1133">Transmembrane helix</keyword>
<reference evidence="6" key="1">
    <citation type="journal article" date="2023" name="Nat. Microbiol.">
        <title>Enrichment and characterization of a nitric oxide-reducing microbial community in a continuous bioreactor.</title>
        <authorList>
            <person name="Garrido-Amador P."/>
            <person name="Stortenbeker N."/>
            <person name="Wessels H.J.C.T."/>
            <person name="Speth D.R."/>
            <person name="Garcia-Heredia I."/>
            <person name="Kartal B."/>
        </authorList>
    </citation>
    <scope>NUCLEOTIDE SEQUENCE</scope>
    <source>
        <strain evidence="6">MAG1</strain>
    </source>
</reference>
<dbReference type="Pfam" id="PF02674">
    <property type="entry name" value="Colicin_V"/>
    <property type="match status" value="1"/>
</dbReference>
<dbReference type="EMBL" id="CP107246">
    <property type="protein sequence ID" value="WIM06587.1"/>
    <property type="molecule type" value="Genomic_DNA"/>
</dbReference>
<comment type="subcellular location">
    <subcellularLocation>
        <location evidence="1">Membrane</location>
        <topology evidence="1">Multi-pass membrane protein</topology>
    </subcellularLocation>
</comment>
<organism evidence="6">
    <name type="scientific">Candidatus Nitricoxidivorans perseverans</name>
    <dbReference type="NCBI Taxonomy" id="2975601"/>
    <lineage>
        <taxon>Bacteria</taxon>
        <taxon>Pseudomonadati</taxon>
        <taxon>Pseudomonadota</taxon>
        <taxon>Betaproteobacteria</taxon>
        <taxon>Nitrosomonadales</taxon>
        <taxon>Sterolibacteriaceae</taxon>
        <taxon>Candidatus Nitricoxidivorans</taxon>
    </lineage>
</organism>
<evidence type="ECO:0000256" key="5">
    <source>
        <dbReference type="SAM" id="Phobius"/>
    </source>
</evidence>
<feature type="transmembrane region" description="Helical" evidence="5">
    <location>
        <begin position="100"/>
        <end position="123"/>
    </location>
</feature>
<dbReference type="KEGG" id="npv:OHM77_04800"/>
<gene>
    <name evidence="6" type="ORF">OHM77_04800</name>
</gene>
<evidence type="ECO:0000256" key="4">
    <source>
        <dbReference type="ARBA" id="ARBA00023136"/>
    </source>
</evidence>